<sequence>MEVKQGPLTPSSSTSVPPASATTPAATPRPAPLSAMQVVPIAGITPVGETSVTAVALTDDVNGGAGGRAGMMSPCLGELP</sequence>
<dbReference type="EMBL" id="SPHZ02000010">
    <property type="protein sequence ID" value="KAF0897287.1"/>
    <property type="molecule type" value="Genomic_DNA"/>
</dbReference>
<evidence type="ECO:0000313" key="3">
    <source>
        <dbReference type="Proteomes" id="UP000479710"/>
    </source>
</evidence>
<name>A0A6G1CBB2_9ORYZ</name>
<protein>
    <submittedName>
        <fullName evidence="2">Uncharacterized protein</fullName>
    </submittedName>
</protein>
<reference evidence="2 3" key="1">
    <citation type="submission" date="2019-11" db="EMBL/GenBank/DDBJ databases">
        <title>Whole genome sequence of Oryza granulata.</title>
        <authorList>
            <person name="Li W."/>
        </authorList>
    </citation>
    <scope>NUCLEOTIDE SEQUENCE [LARGE SCALE GENOMIC DNA]</scope>
    <source>
        <strain evidence="3">cv. Menghai</strain>
        <tissue evidence="2">Leaf</tissue>
    </source>
</reference>
<feature type="compositionally biased region" description="Low complexity" evidence="1">
    <location>
        <begin position="7"/>
        <end position="32"/>
    </location>
</feature>
<comment type="caution">
    <text evidence="2">The sequence shown here is derived from an EMBL/GenBank/DDBJ whole genome shotgun (WGS) entry which is preliminary data.</text>
</comment>
<dbReference type="Proteomes" id="UP000479710">
    <property type="component" value="Unassembled WGS sequence"/>
</dbReference>
<keyword evidence="3" id="KW-1185">Reference proteome</keyword>
<evidence type="ECO:0000313" key="2">
    <source>
        <dbReference type="EMBL" id="KAF0897287.1"/>
    </source>
</evidence>
<evidence type="ECO:0000256" key="1">
    <source>
        <dbReference type="SAM" id="MobiDB-lite"/>
    </source>
</evidence>
<organism evidence="2 3">
    <name type="scientific">Oryza meyeriana var. granulata</name>
    <dbReference type="NCBI Taxonomy" id="110450"/>
    <lineage>
        <taxon>Eukaryota</taxon>
        <taxon>Viridiplantae</taxon>
        <taxon>Streptophyta</taxon>
        <taxon>Embryophyta</taxon>
        <taxon>Tracheophyta</taxon>
        <taxon>Spermatophyta</taxon>
        <taxon>Magnoliopsida</taxon>
        <taxon>Liliopsida</taxon>
        <taxon>Poales</taxon>
        <taxon>Poaceae</taxon>
        <taxon>BOP clade</taxon>
        <taxon>Oryzoideae</taxon>
        <taxon>Oryzeae</taxon>
        <taxon>Oryzinae</taxon>
        <taxon>Oryza</taxon>
        <taxon>Oryza meyeriana</taxon>
    </lineage>
</organism>
<proteinExistence type="predicted"/>
<accession>A0A6G1CBB2</accession>
<feature type="region of interest" description="Disordered" evidence="1">
    <location>
        <begin position="60"/>
        <end position="80"/>
    </location>
</feature>
<feature type="region of interest" description="Disordered" evidence="1">
    <location>
        <begin position="1"/>
        <end position="32"/>
    </location>
</feature>
<gene>
    <name evidence="2" type="ORF">E2562_035580</name>
</gene>
<dbReference type="AlphaFoldDB" id="A0A6G1CBB2"/>